<feature type="domain" description="3-dehydroquinate synthase C-terminal" evidence="25">
    <location>
        <begin position="245"/>
        <end position="428"/>
    </location>
</feature>
<dbReference type="GO" id="GO:0005737">
    <property type="term" value="C:cytoplasm"/>
    <property type="evidence" value="ECO:0007669"/>
    <property type="project" value="UniProtKB-SubCell"/>
</dbReference>
<feature type="active site" description="Proton acceptor; for 3-dehydroquinate synthase activity" evidence="19">
    <location>
        <position position="340"/>
    </location>
</feature>
<dbReference type="EC" id="2.5.1.19" evidence="19"/>
<feature type="binding site" evidence="19">
    <location>
        <position position="184"/>
    </location>
    <ligand>
        <name>7-phospho-2-dehydro-3-deoxy-D-arabino-heptonate</name>
        <dbReference type="ChEBI" id="CHEBI:58394"/>
    </ligand>
</feature>
<feature type="binding site" evidence="19">
    <location>
        <position position="216"/>
    </location>
    <ligand>
        <name>7-phospho-2-dehydro-3-deoxy-D-arabino-heptonate</name>
        <dbReference type="ChEBI" id="CHEBI:58394"/>
    </ligand>
</feature>
<dbReference type="GO" id="GO:0003855">
    <property type="term" value="F:3-dehydroquinate dehydratase activity"/>
    <property type="evidence" value="ECO:0007669"/>
    <property type="project" value="UniProtKB-UniRule"/>
</dbReference>
<evidence type="ECO:0000259" key="24">
    <source>
        <dbReference type="Pfam" id="PF18317"/>
    </source>
</evidence>
<feature type="binding site" evidence="19">
    <location>
        <begin position="168"/>
        <end position="170"/>
    </location>
    <ligand>
        <name>NAD(+)</name>
        <dbReference type="ChEBI" id="CHEBI:57540"/>
    </ligand>
</feature>
<evidence type="ECO:0000256" key="20">
    <source>
        <dbReference type="RuleBase" id="RU004164"/>
    </source>
</evidence>
<dbReference type="Gene3D" id="1.20.1090.10">
    <property type="entry name" value="Dehydroquinate synthase-like - alpha domain"/>
    <property type="match status" value="1"/>
</dbReference>
<dbReference type="InterPro" id="IPR041121">
    <property type="entry name" value="SDH_C"/>
</dbReference>
<accession>A0A066WEQ3</accession>
<dbReference type="InterPro" id="IPR056179">
    <property type="entry name" value="DHQS_C"/>
</dbReference>
<feature type="region of interest" description="3-dehydroquinate synthase" evidence="19">
    <location>
        <begin position="1"/>
        <end position="454"/>
    </location>
</feature>
<feature type="domain" description="Shikimate dehydrogenase substrate binding N-terminal" evidence="23">
    <location>
        <begin position="1443"/>
        <end position="1524"/>
    </location>
</feature>
<feature type="binding site" evidence="19">
    <location>
        <position position="173"/>
    </location>
    <ligand>
        <name>NAD(+)</name>
        <dbReference type="ChEBI" id="CHEBI:57540"/>
    </ligand>
</feature>
<comment type="catalytic activity">
    <reaction evidence="18 19">
        <text>shikimate + ATP = 3-phosphoshikimate + ADP + H(+)</text>
        <dbReference type="Rhea" id="RHEA:13121"/>
        <dbReference type="ChEBI" id="CHEBI:15378"/>
        <dbReference type="ChEBI" id="CHEBI:30616"/>
        <dbReference type="ChEBI" id="CHEBI:36208"/>
        <dbReference type="ChEBI" id="CHEBI:145989"/>
        <dbReference type="ChEBI" id="CHEBI:456216"/>
        <dbReference type="EC" id="2.7.1.71"/>
    </reaction>
</comment>
<proteinExistence type="inferred from homology"/>
<evidence type="ECO:0000256" key="10">
    <source>
        <dbReference type="ARBA" id="ARBA00022833"/>
    </source>
</evidence>
<dbReference type="InterPro" id="IPR001986">
    <property type="entry name" value="Enolpyruvate_Tfrase_dom"/>
</dbReference>
<dbReference type="Pfam" id="PF24621">
    <property type="entry name" value="DHQS_C"/>
    <property type="match status" value="1"/>
</dbReference>
<dbReference type="UniPathway" id="UPA00053">
    <property type="reaction ID" value="UER00085"/>
</dbReference>
<comment type="subunit">
    <text evidence="19">Homodimer.</text>
</comment>
<reference evidence="26 27" key="1">
    <citation type="submission" date="2014-05" db="EMBL/GenBank/DDBJ databases">
        <title>Draft genome sequence of a rare smut relative, Tilletiaria anomala UBC 951.</title>
        <authorList>
            <consortium name="DOE Joint Genome Institute"/>
            <person name="Toome M."/>
            <person name="Kuo A."/>
            <person name="Henrissat B."/>
            <person name="Lipzen A."/>
            <person name="Tritt A."/>
            <person name="Yoshinaga Y."/>
            <person name="Zane M."/>
            <person name="Barry K."/>
            <person name="Grigoriev I.V."/>
            <person name="Spatafora J.W."/>
            <person name="Aimea M.C."/>
        </authorList>
    </citation>
    <scope>NUCLEOTIDE SEQUENCE [LARGE SCALE GENOMIC DNA]</scope>
    <source>
        <strain evidence="26 27">UBC 951</strain>
    </source>
</reference>
<comment type="caution">
    <text evidence="19">Lacks conserved residue(s) required for the propagation of feature annotation.</text>
</comment>
<dbReference type="GO" id="GO:0004765">
    <property type="term" value="F:shikimate kinase activity"/>
    <property type="evidence" value="ECO:0007669"/>
    <property type="project" value="UniProtKB-UniRule"/>
</dbReference>
<keyword evidence="9 19" id="KW-0418">Kinase</keyword>
<evidence type="ECO:0000256" key="7">
    <source>
        <dbReference type="ARBA" id="ARBA00022723"/>
    </source>
</evidence>
<feature type="domain" description="Enolpyruvate transferase" evidence="21">
    <location>
        <begin position="488"/>
        <end position="935"/>
    </location>
</feature>
<evidence type="ECO:0000256" key="3">
    <source>
        <dbReference type="ARBA" id="ARBA00009948"/>
    </source>
</evidence>
<dbReference type="GO" id="GO:0004764">
    <property type="term" value="F:shikimate 3-dehydrogenase (NADP+) activity"/>
    <property type="evidence" value="ECO:0007669"/>
    <property type="project" value="UniProtKB-UniRule"/>
</dbReference>
<dbReference type="NCBIfam" id="TIGR01093">
    <property type="entry name" value="aroD"/>
    <property type="match status" value="1"/>
</dbReference>
<dbReference type="SUPFAM" id="SSF52540">
    <property type="entry name" value="P-loop containing nucleoside triphosphate hydrolases"/>
    <property type="match status" value="1"/>
</dbReference>
<comment type="pathway">
    <text evidence="19">Metabolic intermediate biosynthesis; chorismate biosynthesis; chorismate from D-erythrose 4-phosphate and phosphoenolpyruvate: step 3/7.</text>
</comment>
<dbReference type="SUPFAM" id="SSF56796">
    <property type="entry name" value="Dehydroquinate synthase-like"/>
    <property type="match status" value="1"/>
</dbReference>
<dbReference type="GO" id="GO:0003856">
    <property type="term" value="F:3-dehydroquinate synthase activity"/>
    <property type="evidence" value="ECO:0007669"/>
    <property type="project" value="UniProtKB-UniRule"/>
</dbReference>
<dbReference type="PANTHER" id="PTHR21090:SF5">
    <property type="entry name" value="PENTAFUNCTIONAL AROM POLYPEPTIDE"/>
    <property type="match status" value="1"/>
</dbReference>
<feature type="binding site" evidence="19">
    <location>
        <begin position="137"/>
        <end position="140"/>
    </location>
    <ligand>
        <name>NAD(+)</name>
        <dbReference type="ChEBI" id="CHEBI:57540"/>
    </ligand>
</feature>
<feature type="binding site" evidence="19">
    <location>
        <begin position="991"/>
        <end position="998"/>
    </location>
    <ligand>
        <name>ATP</name>
        <dbReference type="ChEBI" id="CHEBI:30616"/>
    </ligand>
</feature>
<evidence type="ECO:0000256" key="2">
    <source>
        <dbReference type="ARBA" id="ARBA00004842"/>
    </source>
</evidence>
<dbReference type="InterPro" id="IPR023000">
    <property type="entry name" value="Shikimate_kinase_CS"/>
</dbReference>
<dbReference type="InterPro" id="IPR027417">
    <property type="entry name" value="P-loop_NTPase"/>
</dbReference>
<dbReference type="Pfam" id="PF18317">
    <property type="entry name" value="SDH_C"/>
    <property type="match status" value="1"/>
</dbReference>
<dbReference type="GeneID" id="25263782"/>
<dbReference type="InterPro" id="IPR001381">
    <property type="entry name" value="DHquinase_I"/>
</dbReference>
<evidence type="ECO:0000256" key="15">
    <source>
        <dbReference type="ARBA" id="ARBA00023239"/>
    </source>
</evidence>
<evidence type="ECO:0000259" key="21">
    <source>
        <dbReference type="Pfam" id="PF00275"/>
    </source>
</evidence>
<dbReference type="SUPFAM" id="SSF51569">
    <property type="entry name" value="Aldolase"/>
    <property type="match status" value="1"/>
</dbReference>
<dbReference type="GO" id="GO:0009073">
    <property type="term" value="P:aromatic amino acid family biosynthetic process"/>
    <property type="evidence" value="ECO:0007669"/>
    <property type="project" value="UniProtKB-UniRule"/>
</dbReference>
<evidence type="ECO:0000256" key="5">
    <source>
        <dbReference type="ARBA" id="ARBA00022605"/>
    </source>
</evidence>
<dbReference type="InterPro" id="IPR013792">
    <property type="entry name" value="RNA3'P_cycl/enolpyr_Trfase_a/b"/>
</dbReference>
<dbReference type="CDD" id="cd01065">
    <property type="entry name" value="NAD_bind_Shikimate_DH"/>
    <property type="match status" value="1"/>
</dbReference>
<comment type="similarity">
    <text evidence="19">In the C-terminal section; belongs to the shikimate dehydrogenase family.</text>
</comment>
<evidence type="ECO:0000256" key="19">
    <source>
        <dbReference type="HAMAP-Rule" id="MF_03143"/>
    </source>
</evidence>
<protein>
    <recommendedName>
        <fullName evidence="19">Pentafunctional AROM polypeptide</fullName>
    </recommendedName>
    <domain>
        <recommendedName>
            <fullName evidence="19">3-dehydroquinate synthase</fullName>
            <shortName evidence="19">DHQS</shortName>
            <ecNumber evidence="19">4.2.3.4</ecNumber>
        </recommendedName>
    </domain>
    <domain>
        <recommendedName>
            <fullName evidence="19">3-phosphoshikimate 1-carboxyvinyltransferase</fullName>
            <ecNumber evidence="19">2.5.1.19</ecNumber>
        </recommendedName>
        <alternativeName>
            <fullName evidence="19">5-enolpyruvylshikimate-3-phosphate synthase</fullName>
            <shortName evidence="19">EPSP synthase</shortName>
            <shortName evidence="19">EPSPS</shortName>
        </alternativeName>
    </domain>
    <domain>
        <recommendedName>
            <fullName evidence="19">Shikimate kinase</fullName>
            <shortName evidence="19">SK</shortName>
            <ecNumber evidence="19">2.7.1.71</ecNumber>
        </recommendedName>
    </domain>
    <domain>
        <recommendedName>
            <fullName evidence="19">3-dehydroquinate dehydratase</fullName>
            <shortName evidence="19">3-dehydroquinase</shortName>
            <ecNumber evidence="19">4.2.1.10</ecNumber>
        </recommendedName>
    </domain>
    <domain>
        <recommendedName>
            <fullName evidence="19">Shikimate dehydrogenase</fullName>
            <ecNumber evidence="19">1.1.1.25</ecNumber>
        </recommendedName>
    </domain>
</protein>
<evidence type="ECO:0000259" key="25">
    <source>
        <dbReference type="Pfam" id="PF24621"/>
    </source>
</evidence>
<comment type="similarity">
    <text evidence="19">In the N-terminal section; belongs to the sugar phosphate cyclases superfamily. Dehydroquinate synthase family.</text>
</comment>
<keyword evidence="5 19" id="KW-0028">Amino-acid biosynthesis</keyword>
<feature type="active site" description="Proton acceptor; for 3-dehydroquinate synthase activity" evidence="19">
    <location>
        <position position="325"/>
    </location>
</feature>
<evidence type="ECO:0000256" key="9">
    <source>
        <dbReference type="ARBA" id="ARBA00022777"/>
    </source>
</evidence>
<comment type="similarity">
    <text evidence="3 20">Belongs to the EPSP synthase family.</text>
</comment>
<feature type="binding site" evidence="19">
    <location>
        <position position="215"/>
    </location>
    <ligand>
        <name>NAD(+)</name>
        <dbReference type="ChEBI" id="CHEBI:57540"/>
    </ligand>
</feature>
<comment type="cofactor">
    <cofactor evidence="19">
        <name>Zn(2+)</name>
        <dbReference type="ChEBI" id="CHEBI:29105"/>
    </cofactor>
    <text evidence="19">Binds 2 Zn(2+) ions per subunit.</text>
</comment>
<evidence type="ECO:0000259" key="23">
    <source>
        <dbReference type="Pfam" id="PF08501"/>
    </source>
</evidence>
<keyword evidence="13 19" id="KW-0560">Oxidoreductase</keyword>
<dbReference type="InterPro" id="IPR013785">
    <property type="entry name" value="Aldolase_TIM"/>
</dbReference>
<sequence length="1789" mass="193516">MASLPPSEAQAGKKVANYHAPPTLFPSPADSEGTHVHVLRCLTSTIHLGFHLFPHIVHTLLLEEASPTANGKSSAFVLVADRNIASLFLDAFVAEFNSALDAGWPSSSAESSINDAISTSTHHIRPRLLTYIVPPGEGSKSRETKADLEDWMLSQKLTRDATVIALGGGVIGDLAGFVAATFMRGIKFIQIPTTLLAMVDSSVGGKTAIDTPAGKNLIGAFHQPCFIFIDAALLATLPEREFSNGMAEVIKTAAIWDADDFDKLELNAAQIRNAVMDRPAAGSEGPVQAQGRTLATRTQAQSLLLDVIRGSVGIKAHIVTIDEKETGLRNLVNFGHSIGHAIEAILTPDLLHGECVSIGMVLEAEIARAMPHGLPQVVIGRLTRCLKEYNLPISMEDPRILRITSTQRQEKQLSVERLLDIMRVDKKNSGAQKKIVLLSKVGGTVEERASTVPDSIIRRVLAPSVRVVPIPPQLGGASQQAAPVKTVKLSTPGSKSLSNRALVLAALARGTTTLRNLLHSDDTRVMMAALSDLDAARFEWRDGGRTVVVHGKGGHMVQPKNGKELYLQNAGTAARFMTSVCALVPCSTSAAEQPVVITGNKRMKERPVGPLVDALMSNGVSIQYREKVGCLPLAISSSQNGGLRGGLIQLAASISSQYVSSILLCAPYATHEEVVLELVGGQVISQLYIDMTVAMMRSFGIQVERLAENKYRIPRGHYVAPSAAEGGVYEIESDASSATYPLALAAITGTECLLEGIGSSSLQGDARFAKEVLEPMGCEVVQTANSTRVRGPPRGQLRQIGTVDMEPMTDAFLTASALLAVAGLPVNSSGGETLLSTRITGIANQRVKECNRIQAMMDELHKFGVRTIEHEDGLEIFGVADFEKNLKRDVQVHTYDDHRVAMAFSVLAAVAPGKGTILEEKRCVEKTWPDWWDALAREMGVSVEGVELDAAHTSAASASSSALAALPPLNTLSNHLTPRAYPPGATIFCIGMRGTGKTYLGKFASEALRRPFLDADAIFDERHTLNNFVKTHGWPSFRKIEREILEELIRDKSTNHLISLGGGVVETPENRALLREYAQTRGPVVYIKRDIEEIVAFLRTSGRPPYGESERDVWARRQPWFYECSSCELVNYTIGDVKQATSGSEAASEIASHVPENIVSIRNARTLIDEVRRFSRFITGVDSNRPSANILASKETHMLCLTFPDIRAALPMLEEISVGANVIELRVDLLNPAGIAYTTPAIPPAEYVSCQLAALRSRTTLPIIYTVRTQSQGGMFPDAEEEAYFELIKFGFRAACEYVDVEARWSEQKIAACVVAKGHSHIIASWHDWSGNLRWGDKSTLDKYAELCKFGDVTKIVSKACTLADNLELETFRRTITAQADAKPLIAINMGAVGQMSRILNPVFTPITHPALPFKAAPGQLSFAQIANARTLLGQLEPKRFFLLGTPISHSLSPTLHNTGFAITGLPHTYGLHETSKVDESVRDVIRSADFGGASVTIPHKLAIIPELDSITPHAKMIGAVNTIIPVRSGEHAGASAHLVGDNTDWAAIHAQTVRHLATSSVGEAEGEVDADGLTALVIGAGGSARAAIYAMQQLGARRIWLFNRTPANAVLLAQSLPSEWNVEVAESLVGLQPLPRIIVSNVPADGTTIEQGGAAIFLAREMLAHRKGGVVIDMSYKPSHTPLMELVRRENAKRSSGAASSGQWTGIPGLVILLEQGCTQFELWTGLSAPQVPVMMQSIRSTHGNGTRRVTIQHLQTRLWGARLPLLYSRKWKPKEEENGYPMNRLML</sequence>
<evidence type="ECO:0000256" key="8">
    <source>
        <dbReference type="ARBA" id="ARBA00022741"/>
    </source>
</evidence>
<dbReference type="InterPro" id="IPR023193">
    <property type="entry name" value="EPSP_synthase_CS"/>
</dbReference>
<keyword evidence="14 19" id="KW-0057">Aromatic amino acid biosynthesis</keyword>
<feature type="domain" description="SDH C-terminal" evidence="24">
    <location>
        <begin position="1710"/>
        <end position="1741"/>
    </location>
</feature>
<dbReference type="GO" id="GO:0009423">
    <property type="term" value="P:chorismate biosynthetic process"/>
    <property type="evidence" value="ECO:0007669"/>
    <property type="project" value="UniProtKB-UniRule"/>
</dbReference>
<dbReference type="CDD" id="cd00464">
    <property type="entry name" value="SK"/>
    <property type="match status" value="1"/>
</dbReference>
<dbReference type="InterPro" id="IPR046346">
    <property type="entry name" value="Aminoacid_DH-like_N_sf"/>
</dbReference>
<dbReference type="NCBIfam" id="TIGR01356">
    <property type="entry name" value="aroA"/>
    <property type="match status" value="1"/>
</dbReference>
<evidence type="ECO:0000256" key="13">
    <source>
        <dbReference type="ARBA" id="ARBA00023002"/>
    </source>
</evidence>
<dbReference type="GO" id="GO:0003866">
    <property type="term" value="F:3-phosphoshikimate 1-carboxyvinyltransferase activity"/>
    <property type="evidence" value="ECO:0007669"/>
    <property type="project" value="UniProtKB-UniRule"/>
</dbReference>
<dbReference type="EMBL" id="JMSN01000010">
    <property type="protein sequence ID" value="KDN52407.1"/>
    <property type="molecule type" value="Genomic_DNA"/>
</dbReference>
<comment type="pathway">
    <text evidence="19">Metabolic intermediate biosynthesis; chorismate biosynthesis; chorismate from D-erythrose 4-phosphate and phosphoenolpyruvate: step 2/7.</text>
</comment>
<evidence type="ECO:0000256" key="17">
    <source>
        <dbReference type="ARBA" id="ARBA00044633"/>
    </source>
</evidence>
<comment type="catalytic activity">
    <reaction evidence="19">
        <text>3-dehydroquinate = 3-dehydroshikimate + H2O</text>
        <dbReference type="Rhea" id="RHEA:21096"/>
        <dbReference type="ChEBI" id="CHEBI:15377"/>
        <dbReference type="ChEBI" id="CHEBI:16630"/>
        <dbReference type="ChEBI" id="CHEBI:32364"/>
        <dbReference type="EC" id="4.2.1.10"/>
    </reaction>
</comment>
<evidence type="ECO:0000256" key="18">
    <source>
        <dbReference type="ARBA" id="ARBA00048567"/>
    </source>
</evidence>
<feature type="binding site" evidence="19">
    <location>
        <position position="248"/>
    </location>
    <ligand>
        <name>Zn(2+)</name>
        <dbReference type="ChEBI" id="CHEBI:29105"/>
        <note>catalytic</note>
    </ligand>
</feature>
<comment type="pathway">
    <text evidence="1 19 20">Metabolic intermediate biosynthesis; chorismate biosynthesis; chorismate from D-erythrose 4-phosphate and phosphoenolpyruvate: step 6/7.</text>
</comment>
<evidence type="ECO:0000313" key="27">
    <source>
        <dbReference type="Proteomes" id="UP000027361"/>
    </source>
</evidence>
<dbReference type="FunFam" id="3.40.50.1970:FF:000007">
    <property type="entry name" value="Pentafunctional AROM polypeptide"/>
    <property type="match status" value="1"/>
</dbReference>
<evidence type="ECO:0000256" key="11">
    <source>
        <dbReference type="ARBA" id="ARBA00022840"/>
    </source>
</evidence>
<dbReference type="EC" id="4.2.1.10" evidence="19"/>
<feature type="active site" description="For EPSP synthase activity" evidence="19">
    <location>
        <position position="923"/>
    </location>
</feature>
<evidence type="ECO:0000256" key="4">
    <source>
        <dbReference type="ARBA" id="ARBA00022490"/>
    </source>
</evidence>
<dbReference type="Gene3D" id="3.40.50.1970">
    <property type="match status" value="1"/>
</dbReference>
<dbReference type="Proteomes" id="UP000027361">
    <property type="component" value="Unassembled WGS sequence"/>
</dbReference>
<dbReference type="Pfam" id="PF08501">
    <property type="entry name" value="Shikimate_dh_N"/>
    <property type="match status" value="1"/>
</dbReference>
<dbReference type="SUPFAM" id="SSF51735">
    <property type="entry name" value="NAD(P)-binding Rossmann-fold domains"/>
    <property type="match status" value="1"/>
</dbReference>
<organism evidence="26 27">
    <name type="scientific">Tilletiaria anomala (strain ATCC 24038 / CBS 436.72 / UBC 951)</name>
    <dbReference type="NCBI Taxonomy" id="1037660"/>
    <lineage>
        <taxon>Eukaryota</taxon>
        <taxon>Fungi</taxon>
        <taxon>Dikarya</taxon>
        <taxon>Basidiomycota</taxon>
        <taxon>Ustilaginomycotina</taxon>
        <taxon>Exobasidiomycetes</taxon>
        <taxon>Georgefischeriales</taxon>
        <taxon>Tilletiariaceae</taxon>
        <taxon>Tilletiaria</taxon>
    </lineage>
</organism>
<dbReference type="InterPro" id="IPR016037">
    <property type="entry name" value="DHQ_synth_AroB"/>
</dbReference>
<evidence type="ECO:0000256" key="16">
    <source>
        <dbReference type="ARBA" id="ARBA00023268"/>
    </source>
</evidence>
<evidence type="ECO:0000256" key="6">
    <source>
        <dbReference type="ARBA" id="ARBA00022679"/>
    </source>
</evidence>
<feature type="active site" description="Schiff-base intermediate with substrate; for 3-dehydroquinate dehydratase activity" evidence="19">
    <location>
        <position position="1355"/>
    </location>
</feature>
<dbReference type="Pfam" id="PF01761">
    <property type="entry name" value="DHQ_synthase"/>
    <property type="match status" value="1"/>
</dbReference>
<feature type="binding site" evidence="19">
    <location>
        <begin position="248"/>
        <end position="251"/>
    </location>
    <ligand>
        <name>7-phospho-2-dehydro-3-deoxy-D-arabino-heptonate</name>
        <dbReference type="ChEBI" id="CHEBI:58394"/>
    </ligand>
</feature>
<evidence type="ECO:0000313" key="26">
    <source>
        <dbReference type="EMBL" id="KDN52407.1"/>
    </source>
</evidence>
<dbReference type="EC" id="2.7.1.71" evidence="19"/>
<dbReference type="InterPro" id="IPR031322">
    <property type="entry name" value="Shikimate/glucono_kinase"/>
</dbReference>
<dbReference type="Gene3D" id="3.40.50.720">
    <property type="entry name" value="NAD(P)-binding Rossmann-like Domain"/>
    <property type="match status" value="1"/>
</dbReference>
<comment type="pathway">
    <text evidence="2 19">Metabolic intermediate biosynthesis; chorismate biosynthesis; chorismate from D-erythrose 4-phosphate and phosphoenolpyruvate: step 5/7.</text>
</comment>
<evidence type="ECO:0000259" key="22">
    <source>
        <dbReference type="Pfam" id="PF01761"/>
    </source>
</evidence>
<keyword evidence="6 19" id="KW-0808">Transferase</keyword>
<dbReference type="Pfam" id="PF01487">
    <property type="entry name" value="DHquinase_I"/>
    <property type="match status" value="1"/>
</dbReference>
<dbReference type="InterPro" id="IPR006264">
    <property type="entry name" value="EPSP_synthase"/>
</dbReference>
<dbReference type="InterPro" id="IPR030960">
    <property type="entry name" value="DHQS/DOIS_N"/>
</dbReference>
<dbReference type="SUPFAM" id="SSF55205">
    <property type="entry name" value="EPT/RTPC-like"/>
    <property type="match status" value="1"/>
</dbReference>
<dbReference type="FunCoup" id="A0A066WEQ3">
    <property type="interactions" value="95"/>
</dbReference>
<dbReference type="InterPro" id="IPR008289">
    <property type="entry name" value="Pentafunct_AroM"/>
</dbReference>
<dbReference type="Gene3D" id="3.40.50.10860">
    <property type="entry name" value="Leucine Dehydrogenase, chain A, domain 1"/>
    <property type="match status" value="1"/>
</dbReference>
<feature type="active site" description="Proton acceptor; for 3-dehydroquinate dehydratase activity" evidence="19">
    <location>
        <position position="1327"/>
    </location>
</feature>
<dbReference type="Pfam" id="PF01202">
    <property type="entry name" value="SKI"/>
    <property type="match status" value="1"/>
</dbReference>
<feature type="binding site" evidence="19">
    <location>
        <position position="426"/>
    </location>
    <ligand>
        <name>7-phospho-2-dehydro-3-deoxy-D-arabino-heptonate</name>
        <dbReference type="ChEBI" id="CHEBI:58394"/>
    </ligand>
</feature>
<dbReference type="GO" id="GO:0046872">
    <property type="term" value="F:metal ion binding"/>
    <property type="evidence" value="ECO:0007669"/>
    <property type="project" value="UniProtKB-UniRule"/>
</dbReference>
<dbReference type="FunFam" id="1.20.1090.10:FF:000007">
    <property type="entry name" value="Pentafunctional AROM polypeptide"/>
    <property type="match status" value="1"/>
</dbReference>
<dbReference type="HOGENOM" id="CLU_001201_1_2_1"/>
<comment type="subcellular location">
    <subcellularLocation>
        <location evidence="19">Cytoplasm</location>
    </subcellularLocation>
</comment>
<comment type="catalytic activity">
    <reaction evidence="17">
        <text>3-phosphoshikimate + phosphoenolpyruvate = 5-O-(1-carboxyvinyl)-3-phosphoshikimate + phosphate</text>
        <dbReference type="Rhea" id="RHEA:21256"/>
        <dbReference type="ChEBI" id="CHEBI:43474"/>
        <dbReference type="ChEBI" id="CHEBI:57701"/>
        <dbReference type="ChEBI" id="CHEBI:58702"/>
        <dbReference type="ChEBI" id="CHEBI:145989"/>
        <dbReference type="EC" id="2.5.1.19"/>
    </reaction>
    <physiologicalReaction direction="left-to-right" evidence="17">
        <dbReference type="Rhea" id="RHEA:21257"/>
    </physiologicalReaction>
</comment>
<evidence type="ECO:0000256" key="14">
    <source>
        <dbReference type="ARBA" id="ARBA00023141"/>
    </source>
</evidence>
<feature type="binding site" evidence="19">
    <location>
        <position position="336"/>
    </location>
    <ligand>
        <name>Zn(2+)</name>
        <dbReference type="ChEBI" id="CHEBI:29105"/>
        <note>catalytic</note>
    </ligand>
</feature>
<dbReference type="InterPro" id="IPR010110">
    <property type="entry name" value="Shikimate_DH_AroM-type"/>
</dbReference>
<dbReference type="Gene3D" id="3.20.20.70">
    <property type="entry name" value="Aldolase class I"/>
    <property type="match status" value="1"/>
</dbReference>
<feature type="binding site" evidence="19">
    <location>
        <position position="315"/>
    </location>
    <ligand>
        <name>7-phospho-2-dehydro-3-deoxy-D-arabino-heptonate</name>
        <dbReference type="ChEBI" id="CHEBI:58394"/>
    </ligand>
</feature>
<dbReference type="InterPro" id="IPR036291">
    <property type="entry name" value="NAD(P)-bd_dom_sf"/>
</dbReference>
<dbReference type="InParanoid" id="A0A066WEQ3"/>
<dbReference type="CDD" id="cd08195">
    <property type="entry name" value="DHQS"/>
    <property type="match status" value="1"/>
</dbReference>
<dbReference type="Gene3D" id="3.40.50.300">
    <property type="entry name" value="P-loop containing nucleotide triphosphate hydrolases"/>
    <property type="match status" value="1"/>
</dbReference>
<dbReference type="InterPro" id="IPR013708">
    <property type="entry name" value="Shikimate_DH-bd_N"/>
</dbReference>
<feature type="binding site" evidence="19">
    <location>
        <position position="352"/>
    </location>
    <ligand>
        <name>Zn(2+)</name>
        <dbReference type="ChEBI" id="CHEBI:29105"/>
        <note>catalytic</note>
    </ligand>
</feature>
<keyword evidence="11 19" id="KW-0067">ATP-binding</keyword>
<comment type="catalytic activity">
    <reaction evidence="19">
        <text>shikimate + NADP(+) = 3-dehydroshikimate + NADPH + H(+)</text>
        <dbReference type="Rhea" id="RHEA:17737"/>
        <dbReference type="ChEBI" id="CHEBI:15378"/>
        <dbReference type="ChEBI" id="CHEBI:16630"/>
        <dbReference type="ChEBI" id="CHEBI:36208"/>
        <dbReference type="ChEBI" id="CHEBI:57783"/>
        <dbReference type="ChEBI" id="CHEBI:58349"/>
        <dbReference type="EC" id="1.1.1.25"/>
    </reaction>
</comment>
<dbReference type="RefSeq" id="XP_013245265.1">
    <property type="nucleotide sequence ID" value="XM_013389811.1"/>
</dbReference>
<keyword evidence="27" id="KW-1185">Reference proteome</keyword>
<dbReference type="PANTHER" id="PTHR21090">
    <property type="entry name" value="AROM/DEHYDROQUINATE SYNTHASE"/>
    <property type="match status" value="1"/>
</dbReference>
<feature type="binding site" evidence="19">
    <location>
        <begin position="329"/>
        <end position="333"/>
    </location>
    <ligand>
        <name>7-phospho-2-dehydro-3-deoxy-D-arabino-heptonate</name>
        <dbReference type="ChEBI" id="CHEBI:58394"/>
    </ligand>
</feature>
<dbReference type="STRING" id="1037660.A0A066WEQ3"/>
<keyword evidence="16 19" id="KW-0511">Multifunctional enzyme</keyword>
<feature type="binding site" evidence="19">
    <location>
        <position position="336"/>
    </location>
    <ligand>
        <name>7-phospho-2-dehydro-3-deoxy-D-arabino-heptonate</name>
        <dbReference type="ChEBI" id="CHEBI:58394"/>
    </ligand>
</feature>
<keyword evidence="15 19" id="KW-0456">Lyase</keyword>
<dbReference type="OMA" id="SWANMSW"/>
<comment type="catalytic activity">
    <reaction evidence="19">
        <text>7-phospho-2-dehydro-3-deoxy-D-arabino-heptonate = 3-dehydroquinate + phosphate</text>
        <dbReference type="Rhea" id="RHEA:21968"/>
        <dbReference type="ChEBI" id="CHEBI:32364"/>
        <dbReference type="ChEBI" id="CHEBI:43474"/>
        <dbReference type="ChEBI" id="CHEBI:58394"/>
        <dbReference type="EC" id="4.2.3.4"/>
    </reaction>
</comment>
<dbReference type="HAMAP" id="MF_03143">
    <property type="entry name" value="Pentafunct_AroM"/>
    <property type="match status" value="1"/>
</dbReference>
<dbReference type="PROSITE" id="PS00104">
    <property type="entry name" value="EPSP_SYNTHASE_1"/>
    <property type="match status" value="1"/>
</dbReference>
<dbReference type="PROSITE" id="PS00885">
    <property type="entry name" value="EPSP_SYNTHASE_2"/>
    <property type="match status" value="1"/>
</dbReference>
<dbReference type="HAMAP" id="MF_00210">
    <property type="entry name" value="EPSP_synth"/>
    <property type="match status" value="1"/>
</dbReference>
<comment type="similarity">
    <text evidence="19">In the 2nd section; belongs to the EPSP synthase family.</text>
</comment>
<comment type="caution">
    <text evidence="26">The sequence shown here is derived from an EMBL/GenBank/DDBJ whole genome shotgun (WGS) entry which is preliminary data.</text>
</comment>
<feature type="binding site" evidence="19">
    <location>
        <position position="244"/>
    </location>
    <ligand>
        <name>NAD(+)</name>
        <dbReference type="ChEBI" id="CHEBI:57540"/>
    </ligand>
</feature>
<feature type="domain" description="3-dehydroquinate synthase N-terminal" evidence="22">
    <location>
        <begin position="131"/>
        <end position="243"/>
    </location>
</feature>
<dbReference type="NCBIfam" id="TIGR01809">
    <property type="entry name" value="Shik-DH-AROM"/>
    <property type="match status" value="1"/>
</dbReference>
<dbReference type="PRINTS" id="PR01100">
    <property type="entry name" value="SHIKIMTKNASE"/>
</dbReference>
<dbReference type="InterPro" id="IPR036968">
    <property type="entry name" value="Enolpyruvate_Tfrase_sf"/>
</dbReference>
<dbReference type="FunFam" id="3.20.20.70:FF:000135">
    <property type="entry name" value="Pentafunctional AROM polypeptide"/>
    <property type="match status" value="1"/>
</dbReference>
<dbReference type="NCBIfam" id="TIGR01357">
    <property type="entry name" value="aroB"/>
    <property type="match status" value="1"/>
</dbReference>
<dbReference type="Pfam" id="PF00275">
    <property type="entry name" value="EPSP_synthase"/>
    <property type="match status" value="1"/>
</dbReference>
<keyword evidence="10 19" id="KW-0862">Zinc</keyword>
<feature type="binding site" evidence="19">
    <location>
        <position position="206"/>
    </location>
    <ligand>
        <name>7-phospho-2-dehydro-3-deoxy-D-arabino-heptonate</name>
        <dbReference type="ChEBI" id="CHEBI:58394"/>
    </ligand>
</feature>
<comment type="pathway">
    <text evidence="19">Metabolic intermediate biosynthesis; chorismate biosynthesis; chorismate from D-erythrose 4-phosphate and phosphoenolpyruvate: step 4/7.</text>
</comment>
<comment type="similarity">
    <text evidence="19">In the 3rd section; belongs to the shikimate kinase family.</text>
</comment>
<name>A0A066WEQ3_TILAU</name>
<dbReference type="HAMAP" id="MF_00109">
    <property type="entry name" value="Shikimate_kinase"/>
    <property type="match status" value="1"/>
</dbReference>
<dbReference type="EC" id="4.2.3.4" evidence="19"/>
<dbReference type="GO" id="GO:0008652">
    <property type="term" value="P:amino acid biosynthetic process"/>
    <property type="evidence" value="ECO:0007669"/>
    <property type="project" value="UniProtKB-KW"/>
</dbReference>
<dbReference type="GO" id="GO:0005524">
    <property type="term" value="F:ATP binding"/>
    <property type="evidence" value="ECO:0007669"/>
    <property type="project" value="UniProtKB-UniRule"/>
</dbReference>
<dbReference type="OrthoDB" id="197068at2759"/>
<evidence type="ECO:0000256" key="12">
    <source>
        <dbReference type="ARBA" id="ARBA00022857"/>
    </source>
</evidence>
<keyword evidence="4 19" id="KW-0963">Cytoplasm</keyword>
<dbReference type="CDD" id="cd00502">
    <property type="entry name" value="DHQase_I"/>
    <property type="match status" value="1"/>
</dbReference>
<comment type="function">
    <text evidence="19">The AROM polypeptide catalyzes 5 consecutive enzymatic reactions in prechorismate polyaromatic amino acid biosynthesis.</text>
</comment>
<dbReference type="InterPro" id="IPR000623">
    <property type="entry name" value="Shikimate_kinase/TSH1"/>
</dbReference>
<keyword evidence="12 19" id="KW-0521">NADP</keyword>
<keyword evidence="7 19" id="KW-0479">Metal-binding</keyword>
<dbReference type="PROSITE" id="PS01128">
    <property type="entry name" value="SHIKIMATE_KINASE"/>
    <property type="match status" value="1"/>
</dbReference>
<feature type="binding site" evidence="19">
    <location>
        <begin position="193"/>
        <end position="194"/>
    </location>
    <ligand>
        <name>NAD(+)</name>
        <dbReference type="ChEBI" id="CHEBI:57540"/>
    </ligand>
</feature>
<feature type="region of interest" description="Shikimate dehydrogenase" evidence="19">
    <location>
        <begin position="1438"/>
        <end position="1789"/>
    </location>
</feature>
<comment type="similarity">
    <text evidence="19">In the 4th section; belongs to the type-I 3-dehydroquinase family.</text>
</comment>
<dbReference type="Gene3D" id="3.65.10.10">
    <property type="entry name" value="Enolpyruvate transferase domain"/>
    <property type="match status" value="2"/>
</dbReference>
<dbReference type="SUPFAM" id="SSF53223">
    <property type="entry name" value="Aminoacid dehydrogenase-like, N-terminal domain"/>
    <property type="match status" value="1"/>
</dbReference>
<keyword evidence="8 19" id="KW-0547">Nucleotide-binding</keyword>
<dbReference type="EC" id="1.1.1.25" evidence="19"/>
<evidence type="ECO:0000256" key="1">
    <source>
        <dbReference type="ARBA" id="ARBA00004811"/>
    </source>
</evidence>
<dbReference type="FunFam" id="3.65.10.10:FF:000007">
    <property type="entry name" value="Pentafunctional AROM polypeptide"/>
    <property type="match status" value="1"/>
</dbReference>
<feature type="binding site" evidence="19">
    <location>
        <position position="200"/>
    </location>
    <ligand>
        <name>7-phospho-2-dehydro-3-deoxy-D-arabino-heptonate</name>
        <dbReference type="ChEBI" id="CHEBI:58394"/>
    </ligand>
</feature>
<feature type="binding site" evidence="19">
    <location>
        <position position="352"/>
    </location>
    <ligand>
        <name>7-phospho-2-dehydro-3-deoxy-D-arabino-heptonate</name>
        <dbReference type="ChEBI" id="CHEBI:58394"/>
    </ligand>
</feature>
<gene>
    <name evidence="26" type="ORF">K437DRAFT_254182</name>
</gene>
<dbReference type="CDD" id="cd01556">
    <property type="entry name" value="EPSP_synthase"/>
    <property type="match status" value="1"/>
</dbReference>